<gene>
    <name evidence="2" type="ORF">GCM10023230_17950</name>
</gene>
<protein>
    <recommendedName>
        <fullName evidence="4">Nicotinate-nucleotide adenylyltransferase</fullName>
    </recommendedName>
</protein>
<feature type="chain" id="PRO_5045864807" description="Nicotinate-nucleotide adenylyltransferase" evidence="1">
    <location>
        <begin position="20"/>
        <end position="173"/>
    </location>
</feature>
<sequence length="173" mass="19654">MKLVFSIVALVGFTLTLNAQTILDDEMRPDELPAVVIKSAGKDFSVYLPDRNPDAKVRQMQDKFVGYNIGKDYEGHDEYLVFFDAKEASLVATYNDTGKLIRVVEKYDNVKLPKSVIYSVYKKFPGWVIVNDKFLYSQADGDVLKKQYNLKIKKDNDVKRLVVHPNGEIIAGI</sequence>
<keyword evidence="1" id="KW-0732">Signal</keyword>
<accession>A0ABP8ZX74</accession>
<feature type="signal peptide" evidence="1">
    <location>
        <begin position="1"/>
        <end position="19"/>
    </location>
</feature>
<proteinExistence type="predicted"/>
<comment type="caution">
    <text evidence="2">The sequence shown here is derived from an EMBL/GenBank/DDBJ whole genome shotgun (WGS) entry which is preliminary data.</text>
</comment>
<evidence type="ECO:0000313" key="2">
    <source>
        <dbReference type="EMBL" id="GAA4768451.1"/>
    </source>
</evidence>
<dbReference type="EMBL" id="BAABIP010000015">
    <property type="protein sequence ID" value="GAA4768451.1"/>
    <property type="molecule type" value="Genomic_DNA"/>
</dbReference>
<dbReference type="Proteomes" id="UP001500141">
    <property type="component" value="Unassembled WGS sequence"/>
</dbReference>
<evidence type="ECO:0000256" key="1">
    <source>
        <dbReference type="SAM" id="SignalP"/>
    </source>
</evidence>
<organism evidence="2 3">
    <name type="scientific">Flavobacterium hankyongi</name>
    <dbReference type="NCBI Taxonomy" id="1176532"/>
    <lineage>
        <taxon>Bacteria</taxon>
        <taxon>Pseudomonadati</taxon>
        <taxon>Bacteroidota</taxon>
        <taxon>Flavobacteriia</taxon>
        <taxon>Flavobacteriales</taxon>
        <taxon>Flavobacteriaceae</taxon>
        <taxon>Flavobacterium</taxon>
    </lineage>
</organism>
<evidence type="ECO:0000313" key="3">
    <source>
        <dbReference type="Proteomes" id="UP001500141"/>
    </source>
</evidence>
<name>A0ABP8ZX74_9FLAO</name>
<reference evidence="3" key="1">
    <citation type="journal article" date="2019" name="Int. J. Syst. Evol. Microbiol.">
        <title>The Global Catalogue of Microorganisms (GCM) 10K type strain sequencing project: providing services to taxonomists for standard genome sequencing and annotation.</title>
        <authorList>
            <consortium name="The Broad Institute Genomics Platform"/>
            <consortium name="The Broad Institute Genome Sequencing Center for Infectious Disease"/>
            <person name="Wu L."/>
            <person name="Ma J."/>
        </authorList>
    </citation>
    <scope>NUCLEOTIDE SEQUENCE [LARGE SCALE GENOMIC DNA]</scope>
    <source>
        <strain evidence="3">JCM 18198</strain>
    </source>
</reference>
<dbReference type="RefSeq" id="WP_264542098.1">
    <property type="nucleotide sequence ID" value="NZ_BAABIP010000015.1"/>
</dbReference>
<keyword evidence="3" id="KW-1185">Reference proteome</keyword>
<evidence type="ECO:0008006" key="4">
    <source>
        <dbReference type="Google" id="ProtNLM"/>
    </source>
</evidence>
<dbReference type="SUPFAM" id="SSF160574">
    <property type="entry name" value="BT0923-like"/>
    <property type="match status" value="1"/>
</dbReference>